<feature type="region of interest" description="Disordered" evidence="1">
    <location>
        <begin position="1"/>
        <end position="25"/>
    </location>
</feature>
<gene>
    <name evidence="2" type="ORF">LCGC14_2928140</name>
</gene>
<sequence>MAKGKEVTVAANTDLAERPSWMEDQ</sequence>
<evidence type="ECO:0000256" key="1">
    <source>
        <dbReference type="SAM" id="MobiDB-lite"/>
    </source>
</evidence>
<comment type="caution">
    <text evidence="2">The sequence shown here is derived from an EMBL/GenBank/DDBJ whole genome shotgun (WGS) entry which is preliminary data.</text>
</comment>
<feature type="non-terminal residue" evidence="2">
    <location>
        <position position="25"/>
    </location>
</feature>
<dbReference type="EMBL" id="LAZR01058378">
    <property type="protein sequence ID" value="KKK70021.1"/>
    <property type="molecule type" value="Genomic_DNA"/>
</dbReference>
<accession>A0A0F9ACT3</accession>
<dbReference type="AlphaFoldDB" id="A0A0F9ACT3"/>
<organism evidence="2">
    <name type="scientific">marine sediment metagenome</name>
    <dbReference type="NCBI Taxonomy" id="412755"/>
    <lineage>
        <taxon>unclassified sequences</taxon>
        <taxon>metagenomes</taxon>
        <taxon>ecological metagenomes</taxon>
    </lineage>
</organism>
<reference evidence="2" key="1">
    <citation type="journal article" date="2015" name="Nature">
        <title>Complex archaea that bridge the gap between prokaryotes and eukaryotes.</title>
        <authorList>
            <person name="Spang A."/>
            <person name="Saw J.H."/>
            <person name="Jorgensen S.L."/>
            <person name="Zaremba-Niedzwiedzka K."/>
            <person name="Martijn J."/>
            <person name="Lind A.E."/>
            <person name="van Eijk R."/>
            <person name="Schleper C."/>
            <person name="Guy L."/>
            <person name="Ettema T.J."/>
        </authorList>
    </citation>
    <scope>NUCLEOTIDE SEQUENCE</scope>
</reference>
<proteinExistence type="predicted"/>
<name>A0A0F9ACT3_9ZZZZ</name>
<feature type="compositionally biased region" description="Basic and acidic residues" evidence="1">
    <location>
        <begin position="15"/>
        <end position="25"/>
    </location>
</feature>
<evidence type="ECO:0000313" key="2">
    <source>
        <dbReference type="EMBL" id="KKK70021.1"/>
    </source>
</evidence>
<protein>
    <submittedName>
        <fullName evidence="2">Uncharacterized protein</fullName>
    </submittedName>
</protein>